<sequence length="335" mass="37018">MSQLPNNQIASGSDIYSTKPGLSGLKNHKMISGVFEAKSPSDETAWSPTSPLDFRLFSSLGNPFGGSSSRSIRKVVHQKSWDSGKVGLSIVDSLDDHHTDSSRILLPSPDSKNMIFGSWMRNGNPKCQKPHQLFAKTPMFKDDKPNVDVIELDFSCPVSAYCSGAGNISVNNNDACQVMKQTQGSLNVYTESDIEISEDYTCVISHGPNPKTTHFYGDLVLESLEHYGIKKDCCENKKESIFVISPLDLTTTDDVLPSNDFLSFCCFCSKKLDMGKDIYMYRGYKAFCSSECRSEVIHLDEKIEEEEEDEAAKSDSSSDNDLSKKKSNGVIFTVG</sequence>
<dbReference type="OMA" id="DSHCIES"/>
<feature type="zinc finger region" description="FLZ-type" evidence="4">
    <location>
        <begin position="260"/>
        <end position="304"/>
    </location>
</feature>
<dbReference type="InterPro" id="IPR044585">
    <property type="entry name" value="FLZ10/11"/>
</dbReference>
<evidence type="ECO:0000256" key="1">
    <source>
        <dbReference type="ARBA" id="ARBA00009374"/>
    </source>
</evidence>
<dbReference type="Pfam" id="PF04570">
    <property type="entry name" value="zf-FLZ"/>
    <property type="match status" value="1"/>
</dbReference>
<dbReference type="AlphaFoldDB" id="V4KT38"/>
<organism evidence="7 8">
    <name type="scientific">Eutrema salsugineum</name>
    <name type="common">Saltwater cress</name>
    <name type="synonym">Sisymbrium salsugineum</name>
    <dbReference type="NCBI Taxonomy" id="72664"/>
    <lineage>
        <taxon>Eukaryota</taxon>
        <taxon>Viridiplantae</taxon>
        <taxon>Streptophyta</taxon>
        <taxon>Embryophyta</taxon>
        <taxon>Tracheophyta</taxon>
        <taxon>Spermatophyta</taxon>
        <taxon>Magnoliopsida</taxon>
        <taxon>eudicotyledons</taxon>
        <taxon>Gunneridae</taxon>
        <taxon>Pentapetalae</taxon>
        <taxon>rosids</taxon>
        <taxon>malvids</taxon>
        <taxon>Brassicales</taxon>
        <taxon>Brassicaceae</taxon>
        <taxon>Eutremeae</taxon>
        <taxon>Eutrema</taxon>
    </lineage>
</organism>
<evidence type="ECO:0000313" key="8">
    <source>
        <dbReference type="Proteomes" id="UP000030689"/>
    </source>
</evidence>
<dbReference type="GO" id="GO:0042594">
    <property type="term" value="P:response to starvation"/>
    <property type="evidence" value="ECO:0007669"/>
    <property type="project" value="EnsemblPlants"/>
</dbReference>
<dbReference type="InterPro" id="IPR007650">
    <property type="entry name" value="Zf-FLZ_dom"/>
</dbReference>
<dbReference type="GO" id="GO:1902074">
    <property type="term" value="P:response to salt"/>
    <property type="evidence" value="ECO:0007669"/>
    <property type="project" value="EnsemblPlants"/>
</dbReference>
<accession>V4KT38</accession>
<comment type="similarity">
    <text evidence="1">Belongs to the FLZ family.</text>
</comment>
<dbReference type="eggNOG" id="ENOG502QWBW">
    <property type="taxonomic scope" value="Eukaryota"/>
</dbReference>
<keyword evidence="3" id="KW-0862">Zinc</keyword>
<dbReference type="PANTHER" id="PTHR46868">
    <property type="entry name" value="FCS-LIKE ZINC FINGER 11"/>
    <property type="match status" value="1"/>
</dbReference>
<keyword evidence="3" id="KW-0863">Zinc-finger</keyword>
<dbReference type="GO" id="GO:0019900">
    <property type="term" value="F:kinase binding"/>
    <property type="evidence" value="ECO:0007669"/>
    <property type="project" value="EnsemblPlants"/>
</dbReference>
<dbReference type="Proteomes" id="UP000030689">
    <property type="component" value="Unassembled WGS sequence"/>
</dbReference>
<protein>
    <recommendedName>
        <fullName evidence="6">FLZ-type domain-containing protein</fullName>
    </recommendedName>
</protein>
<dbReference type="GO" id="GO:0008270">
    <property type="term" value="F:zinc ion binding"/>
    <property type="evidence" value="ECO:0007669"/>
    <property type="project" value="UniProtKB-KW"/>
</dbReference>
<feature type="domain" description="FLZ-type" evidence="6">
    <location>
        <begin position="260"/>
        <end position="304"/>
    </location>
</feature>
<feature type="region of interest" description="Disordered" evidence="5">
    <location>
        <begin position="303"/>
        <end position="335"/>
    </location>
</feature>
<evidence type="ECO:0000259" key="6">
    <source>
        <dbReference type="PROSITE" id="PS51795"/>
    </source>
</evidence>
<keyword evidence="8" id="KW-1185">Reference proteome</keyword>
<dbReference type="STRING" id="72664.V4KT38"/>
<evidence type="ECO:0000256" key="2">
    <source>
        <dbReference type="ARBA" id="ARBA00022723"/>
    </source>
</evidence>
<dbReference type="GO" id="GO:0005737">
    <property type="term" value="C:cytoplasm"/>
    <property type="evidence" value="ECO:0007669"/>
    <property type="project" value="EnsemblPlants"/>
</dbReference>
<keyword evidence="2" id="KW-0479">Metal-binding</keyword>
<dbReference type="GO" id="GO:0005634">
    <property type="term" value="C:nucleus"/>
    <property type="evidence" value="ECO:0007669"/>
    <property type="project" value="EnsemblPlants"/>
</dbReference>
<dbReference type="OrthoDB" id="685855at2759"/>
<gene>
    <name evidence="7" type="ORF">EUTSA_v10014059mg</name>
</gene>
<evidence type="ECO:0000256" key="5">
    <source>
        <dbReference type="SAM" id="MobiDB-lite"/>
    </source>
</evidence>
<dbReference type="GO" id="GO:0090351">
    <property type="term" value="P:seedling development"/>
    <property type="evidence" value="ECO:0007669"/>
    <property type="project" value="EnsemblPlants"/>
</dbReference>
<reference evidence="7 8" key="1">
    <citation type="journal article" date="2013" name="Front. Plant Sci.">
        <title>The Reference Genome of the Halophytic Plant Eutrema salsugineum.</title>
        <authorList>
            <person name="Yang R."/>
            <person name="Jarvis D.E."/>
            <person name="Chen H."/>
            <person name="Beilstein M.A."/>
            <person name="Grimwood J."/>
            <person name="Jenkins J."/>
            <person name="Shu S."/>
            <person name="Prochnik S."/>
            <person name="Xin M."/>
            <person name="Ma C."/>
            <person name="Schmutz J."/>
            <person name="Wing R.A."/>
            <person name="Mitchell-Olds T."/>
            <person name="Schumaker K.S."/>
            <person name="Wang X."/>
        </authorList>
    </citation>
    <scope>NUCLEOTIDE SEQUENCE [LARGE SCALE GENOMIC DNA]</scope>
</reference>
<evidence type="ECO:0000313" key="7">
    <source>
        <dbReference type="EMBL" id="ESQ41105.1"/>
    </source>
</evidence>
<name>V4KT38_EUTSA</name>
<dbReference type="PANTHER" id="PTHR46868:SF5">
    <property type="entry name" value="FCS-LIKE ZINC FINGER 10"/>
    <property type="match status" value="1"/>
</dbReference>
<evidence type="ECO:0000256" key="4">
    <source>
        <dbReference type="PROSITE-ProRule" id="PRU01131"/>
    </source>
</evidence>
<dbReference type="KEGG" id="eus:EUTSA_v10014059mg"/>
<proteinExistence type="inferred from homology"/>
<dbReference type="EMBL" id="KI517464">
    <property type="protein sequence ID" value="ESQ41105.1"/>
    <property type="molecule type" value="Genomic_DNA"/>
</dbReference>
<dbReference type="Gramene" id="ESQ41105">
    <property type="protein sequence ID" value="ESQ41105"/>
    <property type="gene ID" value="EUTSA_v10014059mg"/>
</dbReference>
<dbReference type="PROSITE" id="PS51795">
    <property type="entry name" value="ZF_FLZ"/>
    <property type="match status" value="1"/>
</dbReference>
<evidence type="ECO:0000256" key="3">
    <source>
        <dbReference type="ARBA" id="ARBA00022771"/>
    </source>
</evidence>